<dbReference type="SUPFAM" id="SSF52540">
    <property type="entry name" value="P-loop containing nucleoside triphosphate hydrolases"/>
    <property type="match status" value="1"/>
</dbReference>
<dbReference type="AlphaFoldDB" id="A0A2S8SPM7"/>
<dbReference type="RefSeq" id="WP_106381068.1">
    <property type="nucleotide sequence ID" value="NZ_NIGF01000022.1"/>
</dbReference>
<dbReference type="PANTHER" id="PTHR40396">
    <property type="entry name" value="ATPASE-LIKE PROTEIN"/>
    <property type="match status" value="1"/>
</dbReference>
<keyword evidence="3" id="KW-1185">Reference proteome</keyword>
<feature type="domain" description="ATPase AAA-type core" evidence="1">
    <location>
        <begin position="26"/>
        <end position="111"/>
    </location>
</feature>
<sequence>MITRFYVDNYKCLVNFEYKPKPMELIVGSNGSGKTTVFEALGCVQDFVLNQKKASEFFSSQSLTRWQSRGKMVFVLELDDEDKKYKYELVLDVDEEGIYSMVSSENLRLNGNHVIKSDLTVEDFDHGKNGISINMYMDVAIYSAGKSRLFRVSDIEKSTLGYHGQGFREALEKMVSVKLQPALISSIVEDSEERPSRSFDNFPAYYFYLLQEKQSLIFDLIPILRENIDGFRSFIMEQRGTRPRKLRVEFAVEGSERGQTVPYDFSELSDGQRALIALYTLAFCESGSTLLIDEPENFISSRELQPWLMLLQERIEDFGGQAILISHHPEFINVLAPQDAIQFRRKDGGPVMIRPFEIGPYQGLTPAEIVARGWENE</sequence>
<dbReference type="OrthoDB" id="127554at2"/>
<evidence type="ECO:0000313" key="2">
    <source>
        <dbReference type="EMBL" id="PQV62755.1"/>
    </source>
</evidence>
<dbReference type="Pfam" id="PF13304">
    <property type="entry name" value="AAA_21"/>
    <property type="match status" value="2"/>
</dbReference>
<accession>A0A2S8SPM7</accession>
<proteinExistence type="predicted"/>
<evidence type="ECO:0000259" key="1">
    <source>
        <dbReference type="Pfam" id="PF13304"/>
    </source>
</evidence>
<dbReference type="GO" id="GO:0005524">
    <property type="term" value="F:ATP binding"/>
    <property type="evidence" value="ECO:0007669"/>
    <property type="project" value="InterPro"/>
</dbReference>
<organism evidence="2 3">
    <name type="scientific">Abditibacterium utsteinense</name>
    <dbReference type="NCBI Taxonomy" id="1960156"/>
    <lineage>
        <taxon>Bacteria</taxon>
        <taxon>Pseudomonadati</taxon>
        <taxon>Abditibacteriota</taxon>
        <taxon>Abditibacteriia</taxon>
        <taxon>Abditibacteriales</taxon>
        <taxon>Abditibacteriaceae</taxon>
        <taxon>Abditibacterium</taxon>
    </lineage>
</organism>
<dbReference type="InterPro" id="IPR027417">
    <property type="entry name" value="P-loop_NTPase"/>
</dbReference>
<dbReference type="Proteomes" id="UP000237684">
    <property type="component" value="Unassembled WGS sequence"/>
</dbReference>
<name>A0A2S8SPM7_9BACT</name>
<reference evidence="2 3" key="1">
    <citation type="journal article" date="2018" name="Syst. Appl. Microbiol.">
        <title>Abditibacterium utsteinense sp. nov., the first cultivated member of candidate phylum FBP, isolated from ice-free Antarctic soil samples.</title>
        <authorList>
            <person name="Tahon G."/>
            <person name="Tytgat B."/>
            <person name="Lebbe L."/>
            <person name="Carlier A."/>
            <person name="Willems A."/>
        </authorList>
    </citation>
    <scope>NUCLEOTIDE SEQUENCE [LARGE SCALE GENOMIC DNA]</scope>
    <source>
        <strain evidence="2 3">LMG 29911</strain>
    </source>
</reference>
<evidence type="ECO:0000313" key="3">
    <source>
        <dbReference type="Proteomes" id="UP000237684"/>
    </source>
</evidence>
<dbReference type="InterPro" id="IPR003959">
    <property type="entry name" value="ATPase_AAA_core"/>
</dbReference>
<feature type="domain" description="ATPase AAA-type core" evidence="1">
    <location>
        <begin position="208"/>
        <end position="333"/>
    </location>
</feature>
<dbReference type="EMBL" id="NIGF01000022">
    <property type="protein sequence ID" value="PQV62755.1"/>
    <property type="molecule type" value="Genomic_DNA"/>
</dbReference>
<dbReference type="GO" id="GO:0016887">
    <property type="term" value="F:ATP hydrolysis activity"/>
    <property type="evidence" value="ECO:0007669"/>
    <property type="project" value="InterPro"/>
</dbReference>
<protein>
    <submittedName>
        <fullName evidence="2">Putative ATPase</fullName>
    </submittedName>
</protein>
<dbReference type="InParanoid" id="A0A2S8SPM7"/>
<dbReference type="Gene3D" id="3.40.50.300">
    <property type="entry name" value="P-loop containing nucleotide triphosphate hydrolases"/>
    <property type="match status" value="1"/>
</dbReference>
<gene>
    <name evidence="2" type="ORF">B1R32_1222</name>
</gene>
<dbReference type="PANTHER" id="PTHR40396:SF1">
    <property type="entry name" value="ATPASE AAA-TYPE CORE DOMAIN-CONTAINING PROTEIN"/>
    <property type="match status" value="1"/>
</dbReference>
<comment type="caution">
    <text evidence="2">The sequence shown here is derived from an EMBL/GenBank/DDBJ whole genome shotgun (WGS) entry which is preliminary data.</text>
</comment>